<dbReference type="STRING" id="1126212.K2RME4"/>
<dbReference type="VEuPathDB" id="FungiDB:MPH_06868"/>
<protein>
    <submittedName>
        <fullName evidence="2">Uncharacterized protein</fullName>
    </submittedName>
</protein>
<feature type="region of interest" description="Disordered" evidence="1">
    <location>
        <begin position="92"/>
        <end position="152"/>
    </location>
</feature>
<dbReference type="AlphaFoldDB" id="K2RME4"/>
<sequence length="658" mass="74924">MDAWSCSNASHEARQAKLLLHPETAFDQVRLDFAISCRQRDSMNNSGANELPIWLYAKPITAKNDVSSPSVLSRNLASELAFPLEALLDDRDRSFTPQPRSKNGRFLSDNNRGKKRSRLGLRLIRDESPDDSVPRSVKNNAPKPGSDVQDSRTMNLRDAKSFCCHIKQLFTSRVGCSPTFLGFLESRDNARFIFYDTDKKHMAEYCQLSGSKERVPLNVKINVLSQLGRLSLAYELASAVHRYYLTPWLPEDWNLRDISFFADAAPTMDSDTVQTELRFTYGIRNMTLAKLGLALLEIGYERATSSFNLEPQKHDVISARILADSPYTDLGPRYQRIARRCIECNFAADDSLDTEDLRNAVYTNVPRVYLDNQGLEASILSCSHQGREHTFTAAMPPKYNPRDKYRVCKESPLSSKPVASVSAFASVSKGNPCLDAPIWHWLHPDVTERRGSNGEYILVIPLQAKLEYLHHRAKFWRELIDDLGSRNPQIGEIYGRNVRISLQDDEAAIRETEEKLKHGKTIEEERLGWKEIRDGLGLVAKERAQQGGKALHRPRFVYPIVRRSYRFRDGTICTDYGSSEVRKAQAWFDYYDEAVQSALHGLSYPTDSETRLFWLGYLAQNEESKAQWVQKDGGRPDERAARQQCPKRQETGNGIKDL</sequence>
<dbReference type="OrthoDB" id="5331891at2759"/>
<evidence type="ECO:0000256" key="1">
    <source>
        <dbReference type="SAM" id="MobiDB-lite"/>
    </source>
</evidence>
<organism evidence="2 3">
    <name type="scientific">Macrophomina phaseolina (strain MS6)</name>
    <name type="common">Charcoal rot fungus</name>
    <dbReference type="NCBI Taxonomy" id="1126212"/>
    <lineage>
        <taxon>Eukaryota</taxon>
        <taxon>Fungi</taxon>
        <taxon>Dikarya</taxon>
        <taxon>Ascomycota</taxon>
        <taxon>Pezizomycotina</taxon>
        <taxon>Dothideomycetes</taxon>
        <taxon>Dothideomycetes incertae sedis</taxon>
        <taxon>Botryosphaeriales</taxon>
        <taxon>Botryosphaeriaceae</taxon>
        <taxon>Macrophomina</taxon>
    </lineage>
</organism>
<reference evidence="2 3" key="1">
    <citation type="journal article" date="2012" name="BMC Genomics">
        <title>Tools to kill: Genome of one of the most destructive plant pathogenic fungi Macrophomina phaseolina.</title>
        <authorList>
            <person name="Islam M.S."/>
            <person name="Haque M.S."/>
            <person name="Islam M.M."/>
            <person name="Emdad E.M."/>
            <person name="Halim A."/>
            <person name="Hossen Q.M.M."/>
            <person name="Hossain M.Z."/>
            <person name="Ahmed B."/>
            <person name="Rahim S."/>
            <person name="Rahman M.S."/>
            <person name="Alam M.M."/>
            <person name="Hou S."/>
            <person name="Wan X."/>
            <person name="Saito J.A."/>
            <person name="Alam M."/>
        </authorList>
    </citation>
    <scope>NUCLEOTIDE SEQUENCE [LARGE SCALE GENOMIC DNA]</scope>
    <source>
        <strain evidence="2 3">MS6</strain>
    </source>
</reference>
<dbReference type="HOGENOM" id="CLU_416819_0_0_1"/>
<gene>
    <name evidence="2" type="ORF">MPH_06868</name>
</gene>
<dbReference type="PANTHER" id="PTHR35186">
    <property type="entry name" value="ANK_REP_REGION DOMAIN-CONTAINING PROTEIN"/>
    <property type="match status" value="1"/>
</dbReference>
<comment type="caution">
    <text evidence="2">The sequence shown here is derived from an EMBL/GenBank/DDBJ whole genome shotgun (WGS) entry which is preliminary data.</text>
</comment>
<name>K2RME4_MACPH</name>
<evidence type="ECO:0000313" key="3">
    <source>
        <dbReference type="Proteomes" id="UP000007129"/>
    </source>
</evidence>
<feature type="region of interest" description="Disordered" evidence="1">
    <location>
        <begin position="627"/>
        <end position="658"/>
    </location>
</feature>
<dbReference type="EMBL" id="AHHD01000288">
    <property type="protein sequence ID" value="EKG15903.1"/>
    <property type="molecule type" value="Genomic_DNA"/>
</dbReference>
<dbReference type="InParanoid" id="K2RME4"/>
<accession>K2RME4</accession>
<dbReference type="Proteomes" id="UP000007129">
    <property type="component" value="Unassembled WGS sequence"/>
</dbReference>
<feature type="compositionally biased region" description="Basic and acidic residues" evidence="1">
    <location>
        <begin position="632"/>
        <end position="641"/>
    </location>
</feature>
<evidence type="ECO:0000313" key="2">
    <source>
        <dbReference type="EMBL" id="EKG15903.1"/>
    </source>
</evidence>
<proteinExistence type="predicted"/>
<dbReference type="PANTHER" id="PTHR35186:SF4">
    <property type="entry name" value="PRION-INHIBITION AND PROPAGATION HELO DOMAIN-CONTAINING PROTEIN"/>
    <property type="match status" value="1"/>
</dbReference>
<dbReference type="eggNOG" id="ENOG502SJG1">
    <property type="taxonomic scope" value="Eukaryota"/>
</dbReference>